<accession>M5IE10</accession>
<sequence length="45" mass="4992">MLSDTVENIFGKAAIVKPIMTMATMSSSKEKPFFIFTTLVSCLVY</sequence>
<dbReference type="EMBL" id="AMZQ01000011">
    <property type="protein sequence ID" value="EKU10612.1"/>
    <property type="molecule type" value="Genomic_DNA"/>
</dbReference>
<evidence type="ECO:0000313" key="1">
    <source>
        <dbReference type="EMBL" id="EKU10612.1"/>
    </source>
</evidence>
<proteinExistence type="predicted"/>
<name>M5IE10_9BACT</name>
<protein>
    <submittedName>
        <fullName evidence="1">Uncharacterized protein</fullName>
    </submittedName>
</protein>
<reference evidence="1 2" key="1">
    <citation type="journal article" date="2013" name="Genome Announc.">
        <title>Genome Sequence of Campylobacter showae UNSWCD, Isolated from a Patient with Crohn's Disease.</title>
        <authorList>
            <person name="Tay A.P."/>
            <person name="Kaakoush N.O."/>
            <person name="Deshpande N.P."/>
            <person name="Chen Z."/>
            <person name="Mitchell H."/>
            <person name="Wilkins M.R."/>
        </authorList>
    </citation>
    <scope>NUCLEOTIDE SEQUENCE [LARGE SCALE GENOMIC DNA]</scope>
    <source>
        <strain evidence="1 2">CSUNSWCD</strain>
    </source>
</reference>
<dbReference type="PATRIC" id="fig|1244083.3.peg.1930"/>
<organism evidence="1 2">
    <name type="scientific">Campylobacter showae CSUNSWCD</name>
    <dbReference type="NCBI Taxonomy" id="1244083"/>
    <lineage>
        <taxon>Bacteria</taxon>
        <taxon>Pseudomonadati</taxon>
        <taxon>Campylobacterota</taxon>
        <taxon>Epsilonproteobacteria</taxon>
        <taxon>Campylobacterales</taxon>
        <taxon>Campylobacteraceae</taxon>
        <taxon>Campylobacter</taxon>
    </lineage>
</organism>
<comment type="caution">
    <text evidence="1">The sequence shown here is derived from an EMBL/GenBank/DDBJ whole genome shotgun (WGS) entry which is preliminary data.</text>
</comment>
<dbReference type="Proteomes" id="UP000011939">
    <property type="component" value="Unassembled WGS sequence"/>
</dbReference>
<gene>
    <name evidence="1" type="ORF">CSUNSWCD_686</name>
</gene>
<dbReference type="AlphaFoldDB" id="M5IE10"/>
<evidence type="ECO:0000313" key="2">
    <source>
        <dbReference type="Proteomes" id="UP000011939"/>
    </source>
</evidence>